<proteinExistence type="predicted"/>
<sequence length="98" mass="11797">ERVEELFRFKSKLEVFLPREERIYGYYHLPVLYGDRIVARLEPKMDRENAVMIVRGYWLEDGFEPTDDYRDKLHGNLESFARFHGARETVWLTETKGV</sequence>
<dbReference type="PANTHER" id="PTHR30528">
    <property type="entry name" value="CYTOPLASMIC PROTEIN"/>
    <property type="match status" value="1"/>
</dbReference>
<dbReference type="EMBL" id="BARS01045293">
    <property type="protein sequence ID" value="GAG31078.1"/>
    <property type="molecule type" value="Genomic_DNA"/>
</dbReference>
<dbReference type="InterPro" id="IPR009351">
    <property type="entry name" value="AlkZ-like"/>
</dbReference>
<feature type="non-terminal residue" evidence="1">
    <location>
        <position position="1"/>
    </location>
</feature>
<reference evidence="1" key="1">
    <citation type="journal article" date="2014" name="Front. Microbiol.">
        <title>High frequency of phylogenetically diverse reductive dehalogenase-homologous genes in deep subseafloor sedimentary metagenomes.</title>
        <authorList>
            <person name="Kawai M."/>
            <person name="Futagami T."/>
            <person name="Toyoda A."/>
            <person name="Takaki Y."/>
            <person name="Nishi S."/>
            <person name="Hori S."/>
            <person name="Arai W."/>
            <person name="Tsubouchi T."/>
            <person name="Morono Y."/>
            <person name="Uchiyama I."/>
            <person name="Ito T."/>
            <person name="Fujiyama A."/>
            <person name="Inagaki F."/>
            <person name="Takami H."/>
        </authorList>
    </citation>
    <scope>NUCLEOTIDE SEQUENCE</scope>
    <source>
        <strain evidence="1">Expedition CK06-06</strain>
    </source>
</reference>
<comment type="caution">
    <text evidence="1">The sequence shown here is derived from an EMBL/GenBank/DDBJ whole genome shotgun (WGS) entry which is preliminary data.</text>
</comment>
<dbReference type="PANTHER" id="PTHR30528:SF0">
    <property type="entry name" value="CYTOPLASMIC PROTEIN"/>
    <property type="match status" value="1"/>
</dbReference>
<gene>
    <name evidence="1" type="ORF">S01H1_68303</name>
</gene>
<evidence type="ECO:0008006" key="2">
    <source>
        <dbReference type="Google" id="ProtNLM"/>
    </source>
</evidence>
<dbReference type="Pfam" id="PF06224">
    <property type="entry name" value="AlkZ-like"/>
    <property type="match status" value="1"/>
</dbReference>
<name>X0X368_9ZZZZ</name>
<dbReference type="AlphaFoldDB" id="X0X368"/>
<protein>
    <recommendedName>
        <fullName evidence="2">Winged helix DNA-binding domain-containing protein</fullName>
    </recommendedName>
</protein>
<accession>X0X368</accession>
<evidence type="ECO:0000313" key="1">
    <source>
        <dbReference type="EMBL" id="GAG31078.1"/>
    </source>
</evidence>
<organism evidence="1">
    <name type="scientific">marine sediment metagenome</name>
    <dbReference type="NCBI Taxonomy" id="412755"/>
    <lineage>
        <taxon>unclassified sequences</taxon>
        <taxon>metagenomes</taxon>
        <taxon>ecological metagenomes</taxon>
    </lineage>
</organism>